<comment type="caution">
    <text evidence="1">The sequence shown here is derived from an EMBL/GenBank/DDBJ whole genome shotgun (WGS) entry which is preliminary data.</text>
</comment>
<dbReference type="Proteomes" id="UP000314294">
    <property type="component" value="Unassembled WGS sequence"/>
</dbReference>
<gene>
    <name evidence="1" type="ORF">EYF80_026263</name>
</gene>
<reference evidence="1 2" key="1">
    <citation type="submission" date="2019-03" db="EMBL/GenBank/DDBJ databases">
        <title>First draft genome of Liparis tanakae, snailfish: a comprehensive survey of snailfish specific genes.</title>
        <authorList>
            <person name="Kim W."/>
            <person name="Song I."/>
            <person name="Jeong J.-H."/>
            <person name="Kim D."/>
            <person name="Kim S."/>
            <person name="Ryu S."/>
            <person name="Song J.Y."/>
            <person name="Lee S.K."/>
        </authorList>
    </citation>
    <scope>NUCLEOTIDE SEQUENCE [LARGE SCALE GENOMIC DNA]</scope>
    <source>
        <tissue evidence="1">Muscle</tissue>
    </source>
</reference>
<name>A0A4Z2HD10_9TELE</name>
<keyword evidence="2" id="KW-1185">Reference proteome</keyword>
<evidence type="ECO:0000313" key="1">
    <source>
        <dbReference type="EMBL" id="TNN63521.1"/>
    </source>
</evidence>
<proteinExistence type="predicted"/>
<organism evidence="1 2">
    <name type="scientific">Liparis tanakae</name>
    <name type="common">Tanaka's snailfish</name>
    <dbReference type="NCBI Taxonomy" id="230148"/>
    <lineage>
        <taxon>Eukaryota</taxon>
        <taxon>Metazoa</taxon>
        <taxon>Chordata</taxon>
        <taxon>Craniata</taxon>
        <taxon>Vertebrata</taxon>
        <taxon>Euteleostomi</taxon>
        <taxon>Actinopterygii</taxon>
        <taxon>Neopterygii</taxon>
        <taxon>Teleostei</taxon>
        <taxon>Neoteleostei</taxon>
        <taxon>Acanthomorphata</taxon>
        <taxon>Eupercaria</taxon>
        <taxon>Perciformes</taxon>
        <taxon>Cottioidei</taxon>
        <taxon>Cottales</taxon>
        <taxon>Liparidae</taxon>
        <taxon>Liparis</taxon>
    </lineage>
</organism>
<sequence length="123" mass="13928">MQAAYQHSHPWQVVAVLDVMLIQDIDFGGGVVRSQTAPDRQRQSDVEALFSLVQRVVDNHDPTVLLPLTLVETKDADMLLWTGDVVRVRQNDHHELLADVSTAVYRDEELANVFLHGVDLLRF</sequence>
<dbReference type="AlphaFoldDB" id="A0A4Z2HD10"/>
<protein>
    <submittedName>
        <fullName evidence="1">Uncharacterized protein</fullName>
    </submittedName>
</protein>
<accession>A0A4Z2HD10</accession>
<evidence type="ECO:0000313" key="2">
    <source>
        <dbReference type="Proteomes" id="UP000314294"/>
    </source>
</evidence>
<dbReference type="EMBL" id="SRLO01000271">
    <property type="protein sequence ID" value="TNN63521.1"/>
    <property type="molecule type" value="Genomic_DNA"/>
</dbReference>